<dbReference type="EMBL" id="DXFW01000012">
    <property type="protein sequence ID" value="HIX05316.1"/>
    <property type="molecule type" value="Genomic_DNA"/>
</dbReference>
<evidence type="ECO:0000256" key="1">
    <source>
        <dbReference type="SAM" id="Phobius"/>
    </source>
</evidence>
<feature type="transmembrane region" description="Helical" evidence="1">
    <location>
        <begin position="41"/>
        <end position="66"/>
    </location>
</feature>
<reference evidence="2" key="1">
    <citation type="journal article" date="2021" name="PeerJ">
        <title>Extensive microbial diversity within the chicken gut microbiome revealed by metagenomics and culture.</title>
        <authorList>
            <person name="Gilroy R."/>
            <person name="Ravi A."/>
            <person name="Getino M."/>
            <person name="Pursley I."/>
            <person name="Horton D.L."/>
            <person name="Alikhan N.F."/>
            <person name="Baker D."/>
            <person name="Gharbi K."/>
            <person name="Hall N."/>
            <person name="Watson M."/>
            <person name="Adriaenssens E.M."/>
            <person name="Foster-Nyarko E."/>
            <person name="Jarju S."/>
            <person name="Secka A."/>
            <person name="Antonio M."/>
            <person name="Oren A."/>
            <person name="Chaudhuri R.R."/>
            <person name="La Ragione R."/>
            <person name="Hildebrand F."/>
            <person name="Pallen M.J."/>
        </authorList>
    </citation>
    <scope>NUCLEOTIDE SEQUENCE</scope>
    <source>
        <strain evidence="2">2239</strain>
    </source>
</reference>
<keyword evidence="1" id="KW-0812">Transmembrane</keyword>
<sequence length="179" mass="18915">MRNNKTRQVALSGLLFALAMALSFMESAITPLLGLIPGVKIGLANIVVMYALFFMGLPQALTLNILKAFFVGLTRGVTAGLLSLSGGLVSLLVMWLLYKLPRRPTYFILSVCGALGHNIGQLIAASFLLSSALALTYAPIMIICGLGMGFVTSSSLAALLPALGKMGFSTQPRDPHKNS</sequence>
<protein>
    <submittedName>
        <fullName evidence="2">Gx transporter family protein</fullName>
    </submittedName>
</protein>
<dbReference type="Gene3D" id="1.10.1760.20">
    <property type="match status" value="1"/>
</dbReference>
<evidence type="ECO:0000313" key="2">
    <source>
        <dbReference type="EMBL" id="HIX05316.1"/>
    </source>
</evidence>
<reference evidence="2" key="2">
    <citation type="submission" date="2021-04" db="EMBL/GenBank/DDBJ databases">
        <authorList>
            <person name="Gilroy R."/>
        </authorList>
    </citation>
    <scope>NUCLEOTIDE SEQUENCE</scope>
    <source>
        <strain evidence="2">2239</strain>
    </source>
</reference>
<feature type="transmembrane region" description="Helical" evidence="1">
    <location>
        <begin position="140"/>
        <end position="163"/>
    </location>
</feature>
<feature type="transmembrane region" description="Helical" evidence="1">
    <location>
        <begin position="78"/>
        <end position="98"/>
    </location>
</feature>
<dbReference type="Proteomes" id="UP000824193">
    <property type="component" value="Unassembled WGS sequence"/>
</dbReference>
<gene>
    <name evidence="2" type="ORF">H9865_04295</name>
</gene>
<dbReference type="InterPro" id="IPR010898">
    <property type="entry name" value="Hpre_diP_synth_I"/>
</dbReference>
<dbReference type="AlphaFoldDB" id="A0A9D1V395"/>
<keyword evidence="1" id="KW-0472">Membrane</keyword>
<dbReference type="InterPro" id="IPR014535">
    <property type="entry name" value="Hpre_diP_synt_I"/>
</dbReference>
<organism evidence="2 3">
    <name type="scientific">Candidatus Allofournierella pullicola</name>
    <dbReference type="NCBI Taxonomy" id="2838596"/>
    <lineage>
        <taxon>Bacteria</taxon>
        <taxon>Bacillati</taxon>
        <taxon>Bacillota</taxon>
        <taxon>Clostridia</taxon>
        <taxon>Eubacteriales</taxon>
        <taxon>Oscillospiraceae</taxon>
        <taxon>Allofournierella</taxon>
    </lineage>
</organism>
<feature type="transmembrane region" description="Helical" evidence="1">
    <location>
        <begin position="104"/>
        <end position="128"/>
    </location>
</feature>
<dbReference type="PIRSF" id="PIRSF027391">
    <property type="entry name" value="Hpre_diP_synt_I"/>
    <property type="match status" value="1"/>
</dbReference>
<dbReference type="Pfam" id="PF07456">
    <property type="entry name" value="Hpre_diP_synt_I"/>
    <property type="match status" value="1"/>
</dbReference>
<accession>A0A9D1V395</accession>
<proteinExistence type="predicted"/>
<comment type="caution">
    <text evidence="2">The sequence shown here is derived from an EMBL/GenBank/DDBJ whole genome shotgun (WGS) entry which is preliminary data.</text>
</comment>
<evidence type="ECO:0000313" key="3">
    <source>
        <dbReference type="Proteomes" id="UP000824193"/>
    </source>
</evidence>
<keyword evidence="1" id="KW-1133">Transmembrane helix</keyword>
<name>A0A9D1V395_9FIRM</name>